<evidence type="ECO:0000256" key="1">
    <source>
        <dbReference type="SAM" id="MobiDB-lite"/>
    </source>
</evidence>
<dbReference type="PANTHER" id="PTHR20837:SF0">
    <property type="entry name" value="COILED-COIL AND C2 DOMAIN-CONTAINING PROTEIN 2A"/>
    <property type="match status" value="1"/>
</dbReference>
<feature type="non-terminal residue" evidence="4">
    <location>
        <position position="1"/>
    </location>
</feature>
<reference evidence="4 5" key="1">
    <citation type="submission" date="2020-02" db="EMBL/GenBank/DDBJ databases">
        <authorList>
            <person name="Ferguson B K."/>
        </authorList>
    </citation>
    <scope>NUCLEOTIDE SEQUENCE [LARGE SCALE GENOMIC DNA]</scope>
</reference>
<feature type="domain" description="DUF5523" evidence="2">
    <location>
        <begin position="290"/>
        <end position="333"/>
    </location>
</feature>
<evidence type="ECO:0000259" key="3">
    <source>
        <dbReference type="Pfam" id="PF24656"/>
    </source>
</evidence>
<feature type="region of interest" description="Disordered" evidence="1">
    <location>
        <begin position="1"/>
        <end position="66"/>
    </location>
</feature>
<keyword evidence="5" id="KW-1185">Reference proteome</keyword>
<sequence length="766" mass="84971">CQNGNGQVETAEAGARENLEARRHRQGWRARFGGVRPGAALDTSQTGRPRSPAYAARSPDPAREKGENVTAAACLSSSAFSSSATVGALRQNDDKFCGGGFAGKESKKGYFELLGMELTAQKAGRAIFLKYHQSVVRLLVQWMAGRKGIASRSASRRPRYYNVGRSRAVPWGRTMERYHGAVSWSGTMEPDHGAVPWSGTMELDHVAVPWSGTMERYHGAVPWSRIVERYSAGTGIPWSRTISQYHGAVSWSPTMEPYHGAVLWSRTMERYYGAVLWSGTMEPYRGAEFPIEEKLEPDTAPRFIEQEGLYVGKKTKIPSKRRNKLEQRIMAMGSESALQFTYFTITDRGIQIAANRDRSWKGRACFEFGRILHFGVGRGSCLLQASSAVQPRRCARSSAFCPGCHLGDKDCTRPKACRTPDGFAELSKPQRSDDLDPGATTTEEDEPDKPQRVPKSKLKDKSCEEKELLQKSVEDDLGGSKKDSLLEFCSEEQLLSNPRLKLLMLRAAGQPEFRNMRNIPINEREIPKDIFKNFGPDGHEMATTQKAPSSKEEGKEEVARQRSGRPAARELVAGEKTTPEMVARFVSLIPVIPNYQFFPGQMDIWLNAQVRAPFKCCGSSCTRHLLFFLSHQPFIPQEIMDRCASEIPCRAALLACLLKYYFERTYLLIGTGVPGGPSAFVLTFPAAGAKSNTPTIWDPSTSRKHGPGDPFSPLSSLHAIIDHTNVRPITAISAGCLVEGHCPQLRLLRLIEAADCLLSIYVFRYG</sequence>
<dbReference type="InterPro" id="IPR052434">
    <property type="entry name" value="Tectonic-like_complex_comp"/>
</dbReference>
<dbReference type="OrthoDB" id="2162143at2759"/>
<dbReference type="Pfam" id="PF17661">
    <property type="entry name" value="DUF5523"/>
    <property type="match status" value="1"/>
</dbReference>
<dbReference type="Pfam" id="PF24656">
    <property type="entry name" value="CEPT76_peptidase"/>
    <property type="match status" value="1"/>
</dbReference>
<dbReference type="GO" id="GO:1904491">
    <property type="term" value="P:protein localization to ciliary transition zone"/>
    <property type="evidence" value="ECO:0007669"/>
    <property type="project" value="TreeGrafter"/>
</dbReference>
<evidence type="ECO:0000259" key="2">
    <source>
        <dbReference type="Pfam" id="PF17661"/>
    </source>
</evidence>
<accession>A0A6H5G5D6</accession>
<evidence type="ECO:0000313" key="4">
    <source>
        <dbReference type="EMBL" id="CAA9997786.1"/>
    </source>
</evidence>
<dbReference type="EMBL" id="CADCXU010005934">
    <property type="protein sequence ID" value="CAA9997786.1"/>
    <property type="molecule type" value="Genomic_DNA"/>
</dbReference>
<dbReference type="PANTHER" id="PTHR20837">
    <property type="entry name" value="CENTROSOMAL PROTEIN-RELATED"/>
    <property type="match status" value="1"/>
</dbReference>
<proteinExistence type="predicted"/>
<dbReference type="InterPro" id="IPR056290">
    <property type="entry name" value="CEPT76/DRC7_peptidase-like_dom"/>
</dbReference>
<dbReference type="GO" id="GO:0035869">
    <property type="term" value="C:ciliary transition zone"/>
    <property type="evidence" value="ECO:0007669"/>
    <property type="project" value="TreeGrafter"/>
</dbReference>
<gene>
    <name evidence="4" type="ORF">NTEN_LOCUS4080</name>
</gene>
<feature type="compositionally biased region" description="Basic and acidic residues" evidence="1">
    <location>
        <begin position="549"/>
        <end position="560"/>
    </location>
</feature>
<dbReference type="InterPro" id="IPR041510">
    <property type="entry name" value="DUF5523"/>
</dbReference>
<name>A0A6H5G5D6_9HEMI</name>
<dbReference type="AlphaFoldDB" id="A0A6H5G5D6"/>
<feature type="region of interest" description="Disordered" evidence="1">
    <location>
        <begin position="422"/>
        <end position="464"/>
    </location>
</feature>
<feature type="region of interest" description="Disordered" evidence="1">
    <location>
        <begin position="532"/>
        <end position="569"/>
    </location>
</feature>
<dbReference type="Proteomes" id="UP000479000">
    <property type="component" value="Unassembled WGS sequence"/>
</dbReference>
<protein>
    <submittedName>
        <fullName evidence="4">Uncharacterized protein</fullName>
    </submittedName>
</protein>
<feature type="domain" description="CEP76/DRC7 peptidase-like" evidence="3">
    <location>
        <begin position="637"/>
        <end position="726"/>
    </location>
</feature>
<evidence type="ECO:0000313" key="5">
    <source>
        <dbReference type="Proteomes" id="UP000479000"/>
    </source>
</evidence>
<dbReference type="GO" id="GO:1905515">
    <property type="term" value="P:non-motile cilium assembly"/>
    <property type="evidence" value="ECO:0007669"/>
    <property type="project" value="TreeGrafter"/>
</dbReference>
<organism evidence="4 5">
    <name type="scientific">Nesidiocoris tenuis</name>
    <dbReference type="NCBI Taxonomy" id="355587"/>
    <lineage>
        <taxon>Eukaryota</taxon>
        <taxon>Metazoa</taxon>
        <taxon>Ecdysozoa</taxon>
        <taxon>Arthropoda</taxon>
        <taxon>Hexapoda</taxon>
        <taxon>Insecta</taxon>
        <taxon>Pterygota</taxon>
        <taxon>Neoptera</taxon>
        <taxon>Paraneoptera</taxon>
        <taxon>Hemiptera</taxon>
        <taxon>Heteroptera</taxon>
        <taxon>Panheteroptera</taxon>
        <taxon>Cimicomorpha</taxon>
        <taxon>Miridae</taxon>
        <taxon>Dicyphina</taxon>
        <taxon>Nesidiocoris</taxon>
    </lineage>
</organism>